<protein>
    <submittedName>
        <fullName evidence="1">Uncharacterized protein</fullName>
    </submittedName>
</protein>
<reference evidence="1" key="1">
    <citation type="submission" date="2020-03" db="EMBL/GenBank/DDBJ databases">
        <authorList>
            <person name="He L."/>
        </authorList>
    </citation>
    <scope>NUCLEOTIDE SEQUENCE</scope>
    <source>
        <strain evidence="1">CkLH20</strain>
    </source>
</reference>
<evidence type="ECO:0000313" key="1">
    <source>
        <dbReference type="EMBL" id="KAF9871726.1"/>
    </source>
</evidence>
<evidence type="ECO:0000313" key="2">
    <source>
        <dbReference type="Proteomes" id="UP000781932"/>
    </source>
</evidence>
<gene>
    <name evidence="1" type="ORF">CkaCkLH20_10660</name>
</gene>
<dbReference type="OrthoDB" id="4803187at2759"/>
<dbReference type="InterPro" id="IPR032675">
    <property type="entry name" value="LRR_dom_sf"/>
</dbReference>
<dbReference type="Proteomes" id="UP000781932">
    <property type="component" value="Unassembled WGS sequence"/>
</dbReference>
<accession>A0A9P6LG18</accession>
<organism evidence="1 2">
    <name type="scientific">Colletotrichum karsti</name>
    <dbReference type="NCBI Taxonomy" id="1095194"/>
    <lineage>
        <taxon>Eukaryota</taxon>
        <taxon>Fungi</taxon>
        <taxon>Dikarya</taxon>
        <taxon>Ascomycota</taxon>
        <taxon>Pezizomycotina</taxon>
        <taxon>Sordariomycetes</taxon>
        <taxon>Hypocreomycetidae</taxon>
        <taxon>Glomerellales</taxon>
        <taxon>Glomerellaceae</taxon>
        <taxon>Colletotrichum</taxon>
        <taxon>Colletotrichum boninense species complex</taxon>
    </lineage>
</organism>
<proteinExistence type="predicted"/>
<comment type="caution">
    <text evidence="1">The sequence shown here is derived from an EMBL/GenBank/DDBJ whole genome shotgun (WGS) entry which is preliminary data.</text>
</comment>
<reference evidence="1" key="2">
    <citation type="submission" date="2020-11" db="EMBL/GenBank/DDBJ databases">
        <title>Whole genome sequencing of Colletotrichum sp.</title>
        <authorList>
            <person name="Li H."/>
        </authorList>
    </citation>
    <scope>NUCLEOTIDE SEQUENCE</scope>
    <source>
        <strain evidence="1">CkLH20</strain>
    </source>
</reference>
<dbReference type="GeneID" id="62166448"/>
<dbReference type="EMBL" id="JAATWM020000042">
    <property type="protein sequence ID" value="KAF9871726.1"/>
    <property type="molecule type" value="Genomic_DNA"/>
</dbReference>
<keyword evidence="2" id="KW-1185">Reference proteome</keyword>
<sequence length="476" mass="53939">MAQLCDLPPELVVGIFKQLHTRQAMQDVMTSASTDKAFAMILRSSWQDRFNLSVVNRRYHKIARPLVYKTISIHKRGALRKLVSLLRFLRANPDVASSVEQLYLDIRPHSSYFQHVNPTDADTVFEASKTSTIGGIQSFWNHELERALGFRPQVPDTLKTTHECACFTTIFILLLHNMRNVHDLGIAVMPGSCSCLSHRIKEICPSSVDFFDVMNLIMETIELPEQLHDFPAFENVKAVALRSIDGMSNPFLGYQAGALLKMNPNATCFYMEGCDFIYSQLFNMGLSSITQLTIHGVKMDKYDYFTVIKSCSMLLHFKYIAKTHNKCDVGGCGPSPKRIVEMLQETGHNTTLVSLYLDYRQNGDLWRPGYPSLADFKALDSASLCFNTTPLEDSVWGSNRRPAESTLMSLPQNLRILRLWGNGWSSSALEQLFPTSAKFPNLESVDFDWEDGQVEYFRQRLRNSGIQSLNAADLTR</sequence>
<dbReference type="Gene3D" id="3.80.10.10">
    <property type="entry name" value="Ribonuclease Inhibitor"/>
    <property type="match status" value="1"/>
</dbReference>
<dbReference type="SUPFAM" id="SSF52047">
    <property type="entry name" value="RNI-like"/>
    <property type="match status" value="1"/>
</dbReference>
<dbReference type="RefSeq" id="XP_038741187.1">
    <property type="nucleotide sequence ID" value="XM_038893374.1"/>
</dbReference>
<name>A0A9P6LG18_9PEZI</name>
<dbReference type="AlphaFoldDB" id="A0A9P6LG18"/>